<dbReference type="SUPFAM" id="SSF51726">
    <property type="entry name" value="UROD/MetE-like"/>
    <property type="match status" value="1"/>
</dbReference>
<evidence type="ECO:0000259" key="1">
    <source>
        <dbReference type="Pfam" id="PF01208"/>
    </source>
</evidence>
<dbReference type="PANTHER" id="PTHR47099:SF1">
    <property type="entry name" value="METHYLCOBAMIDE:COM METHYLTRANSFERASE MTBA"/>
    <property type="match status" value="1"/>
</dbReference>
<keyword evidence="3" id="KW-1185">Reference proteome</keyword>
<protein>
    <submittedName>
        <fullName evidence="2">Uroporphyrinogen decarboxylase family protein</fullName>
    </submittedName>
</protein>
<dbReference type="PANTHER" id="PTHR47099">
    <property type="entry name" value="METHYLCOBAMIDE:COM METHYLTRANSFERASE MTBA"/>
    <property type="match status" value="1"/>
</dbReference>
<dbReference type="Pfam" id="PF01208">
    <property type="entry name" value="URO-D"/>
    <property type="match status" value="1"/>
</dbReference>
<dbReference type="RefSeq" id="WP_207300567.1">
    <property type="nucleotide sequence ID" value="NZ_CP071444.1"/>
</dbReference>
<accession>A0A974XIY2</accession>
<gene>
    <name evidence="2" type="ORF">J0B03_03975</name>
</gene>
<reference evidence="2" key="1">
    <citation type="submission" date="2021-03" db="EMBL/GenBank/DDBJ databases">
        <title>Alkalibacter marinus sp. nov., isolated from tidal flat sediment.</title>
        <authorList>
            <person name="Namirimu T."/>
            <person name="Yang J.-A."/>
            <person name="Yang S.-H."/>
            <person name="Kim Y.-J."/>
            <person name="Kwon K.K."/>
        </authorList>
    </citation>
    <scope>NUCLEOTIDE SEQUENCE</scope>
    <source>
        <strain evidence="2">ES005</strain>
    </source>
</reference>
<dbReference type="InterPro" id="IPR000257">
    <property type="entry name" value="Uroporphyrinogen_deCOase"/>
</dbReference>
<dbReference type="AlphaFoldDB" id="A0A974XIY2"/>
<evidence type="ECO:0000313" key="2">
    <source>
        <dbReference type="EMBL" id="QSX09228.1"/>
    </source>
</evidence>
<proteinExistence type="predicted"/>
<dbReference type="EMBL" id="CP071444">
    <property type="protein sequence ID" value="QSX09228.1"/>
    <property type="molecule type" value="Genomic_DNA"/>
</dbReference>
<feature type="domain" description="Uroporphyrinogen decarboxylase (URO-D)" evidence="1">
    <location>
        <begin position="9"/>
        <end position="350"/>
    </location>
</feature>
<dbReference type="KEGG" id="alka:J0B03_03975"/>
<name>A0A974XIY2_9FIRM</name>
<dbReference type="GO" id="GO:0006779">
    <property type="term" value="P:porphyrin-containing compound biosynthetic process"/>
    <property type="evidence" value="ECO:0007669"/>
    <property type="project" value="InterPro"/>
</dbReference>
<dbReference type="InterPro" id="IPR038071">
    <property type="entry name" value="UROD/MetE-like_sf"/>
</dbReference>
<evidence type="ECO:0000313" key="3">
    <source>
        <dbReference type="Proteomes" id="UP000663499"/>
    </source>
</evidence>
<dbReference type="GO" id="GO:0004853">
    <property type="term" value="F:uroporphyrinogen decarboxylase activity"/>
    <property type="evidence" value="ECO:0007669"/>
    <property type="project" value="InterPro"/>
</dbReference>
<organism evidence="2 3">
    <name type="scientific">Alkalibacter rhizosphaerae</name>
    <dbReference type="NCBI Taxonomy" id="2815577"/>
    <lineage>
        <taxon>Bacteria</taxon>
        <taxon>Bacillati</taxon>
        <taxon>Bacillota</taxon>
        <taxon>Clostridia</taxon>
        <taxon>Eubacteriales</taxon>
        <taxon>Eubacteriaceae</taxon>
        <taxon>Alkalibacter</taxon>
    </lineage>
</organism>
<dbReference type="Gene3D" id="3.20.20.210">
    <property type="match status" value="1"/>
</dbReference>
<dbReference type="CDD" id="cd03465">
    <property type="entry name" value="URO-D_like"/>
    <property type="match status" value="1"/>
</dbReference>
<dbReference type="InterPro" id="IPR052024">
    <property type="entry name" value="Methanogen_methyltrans"/>
</dbReference>
<dbReference type="Proteomes" id="UP000663499">
    <property type="component" value="Chromosome"/>
</dbReference>
<sequence>MSTGKETMTSMERYRATLDRKQTDRILFFHRGYGFCAKNTGFSIADIYEDPMKSFLAQSRTAEQFHSDGTPFYTFVSYGSWEFGGEIHWPVDRYASGPSVSKRPISKPEELDDLVLPDPKTAGCVPKMMEFAKLQEENGVPIAFICGSPFTHAANLCGVDTFMKWLIKKPEAAHKAMRLMTDHITSVAEYFIETFGKDRVLARSAAPSESNKLISPKHFEKFALPYLKELHTKVLDLGAERFYVHICGEHNDNLELWQQIPFGDPGILSFGHEVTIETAAKTFPDHVIAGNLDPQIIAKGTPQEVFEGSKKVIEDGMKYAEGRFLFMSGCEIPSSTPAYNIYMMQQAVEEFGWYK</sequence>